<dbReference type="EMBL" id="VZAD01000034">
    <property type="protein sequence ID" value="MQP11055.1"/>
    <property type="molecule type" value="Genomic_DNA"/>
</dbReference>
<gene>
    <name evidence="6" type="ORF">F7D20_03550</name>
</gene>
<organism evidence="6 7">
    <name type="scientific">Segatella copri</name>
    <dbReference type="NCBI Taxonomy" id="165179"/>
    <lineage>
        <taxon>Bacteria</taxon>
        <taxon>Pseudomonadati</taxon>
        <taxon>Bacteroidota</taxon>
        <taxon>Bacteroidia</taxon>
        <taxon>Bacteroidales</taxon>
        <taxon>Prevotellaceae</taxon>
        <taxon>Segatella</taxon>
    </lineage>
</organism>
<dbReference type="Gene3D" id="3.40.570.10">
    <property type="entry name" value="Extracellular Endonuclease, subunit A"/>
    <property type="match status" value="1"/>
</dbReference>
<keyword evidence="6" id="KW-0540">Nuclease</keyword>
<dbReference type="SMART" id="SM00892">
    <property type="entry name" value="Endonuclease_NS"/>
    <property type="match status" value="1"/>
</dbReference>
<dbReference type="RefSeq" id="WP_158462874.1">
    <property type="nucleotide sequence ID" value="NZ_VZAD01000034.1"/>
</dbReference>
<feature type="domain" description="DNA/RNA non-specific endonuclease/pyrophosphatase/phosphodiesterase" evidence="5">
    <location>
        <begin position="90"/>
        <end position="289"/>
    </location>
</feature>
<accession>A0A6A7W9G7</accession>
<dbReference type="GO" id="GO:0046872">
    <property type="term" value="F:metal ion binding"/>
    <property type="evidence" value="ECO:0007669"/>
    <property type="project" value="UniProtKB-KW"/>
</dbReference>
<comment type="caution">
    <text evidence="6">The sequence shown here is derived from an EMBL/GenBank/DDBJ whole genome shotgun (WGS) entry which is preliminary data.</text>
</comment>
<dbReference type="Proteomes" id="UP000384372">
    <property type="component" value="Unassembled WGS sequence"/>
</dbReference>
<dbReference type="Pfam" id="PF01223">
    <property type="entry name" value="Endonuclease_NS"/>
    <property type="match status" value="1"/>
</dbReference>
<keyword evidence="3" id="KW-0812">Transmembrane</keyword>
<dbReference type="InterPro" id="IPR020821">
    <property type="entry name" value="ENPP1-3/EXOG-like_nuc-like"/>
</dbReference>
<protein>
    <submittedName>
        <fullName evidence="6">DNA/RNA non-specific endonuclease</fullName>
    </submittedName>
</protein>
<feature type="binding site" evidence="2">
    <location>
        <position position="186"/>
    </location>
    <ligand>
        <name>Mg(2+)</name>
        <dbReference type="ChEBI" id="CHEBI:18420"/>
        <note>catalytic</note>
    </ligand>
</feature>
<evidence type="ECO:0000313" key="7">
    <source>
        <dbReference type="Proteomes" id="UP000384372"/>
    </source>
</evidence>
<feature type="active site" description="Proton acceptor" evidence="1">
    <location>
        <position position="155"/>
    </location>
</feature>
<keyword evidence="3" id="KW-0472">Membrane</keyword>
<dbReference type="InterPro" id="IPR044929">
    <property type="entry name" value="DNA/RNA_non-sp_Endonuclease_sf"/>
</dbReference>
<dbReference type="PANTHER" id="PTHR13966">
    <property type="entry name" value="ENDONUCLEASE RELATED"/>
    <property type="match status" value="1"/>
</dbReference>
<keyword evidence="6" id="KW-0378">Hydrolase</keyword>
<proteinExistence type="predicted"/>
<evidence type="ECO:0000256" key="2">
    <source>
        <dbReference type="PIRSR" id="PIRSR640255-2"/>
    </source>
</evidence>
<keyword evidence="2" id="KW-0479">Metal-binding</keyword>
<evidence type="ECO:0000259" key="5">
    <source>
        <dbReference type="SMART" id="SM00892"/>
    </source>
</evidence>
<evidence type="ECO:0000256" key="1">
    <source>
        <dbReference type="PIRSR" id="PIRSR640255-1"/>
    </source>
</evidence>
<keyword evidence="7" id="KW-1185">Reference proteome</keyword>
<dbReference type="InterPro" id="IPR044925">
    <property type="entry name" value="His-Me_finger_sf"/>
</dbReference>
<dbReference type="GO" id="GO:0004519">
    <property type="term" value="F:endonuclease activity"/>
    <property type="evidence" value="ECO:0007669"/>
    <property type="project" value="UniProtKB-KW"/>
</dbReference>
<dbReference type="CDD" id="cd00091">
    <property type="entry name" value="NUC"/>
    <property type="match status" value="1"/>
</dbReference>
<dbReference type="GO" id="GO:0003676">
    <property type="term" value="F:nucleic acid binding"/>
    <property type="evidence" value="ECO:0007669"/>
    <property type="project" value="InterPro"/>
</dbReference>
<dbReference type="OrthoDB" id="9811262at2"/>
<evidence type="ECO:0000313" key="6">
    <source>
        <dbReference type="EMBL" id="MQP11055.1"/>
    </source>
</evidence>
<feature type="domain" description="ENPP1-3/EXOG-like endonuclease/phosphodiesterase" evidence="4">
    <location>
        <begin position="91"/>
        <end position="289"/>
    </location>
</feature>
<sequence>MSRKKRSLKERLIGLVVVLVVASVWFAFRRSLDSEKEIVKPANKTVLAEKSDTKAESEPKDDSSAWYSAEDEAYMVPLNEGQKVPEQRLNRYAYITSYNAGTRNPNWVAWTLTADHVDGEYSRGGHKFMEDMDVPEPRAAYYDIREGECGYQRGHMCPAGDNKWSYKAQKEAFLMTNICPQNGDLNQRDWKYLEEACRDWASKYGKIYIVSGPVFRSKNPQTVGEHEVSVPDAFFKVVLTLGKKQDTPKSIGFIYNNVEGRHKMEYYARSVDEVEKMTGLNFFSHLDDKVENRIEAECDLDSW</sequence>
<dbReference type="SUPFAM" id="SSF54060">
    <property type="entry name" value="His-Me finger endonucleases"/>
    <property type="match status" value="1"/>
</dbReference>
<dbReference type="AlphaFoldDB" id="A0A6A7W9G7"/>
<keyword evidence="6" id="KW-0255">Endonuclease</keyword>
<evidence type="ECO:0000259" key="4">
    <source>
        <dbReference type="SMART" id="SM00477"/>
    </source>
</evidence>
<reference evidence="6 7" key="1">
    <citation type="submission" date="2019-09" db="EMBL/GenBank/DDBJ databases">
        <title>Distinct polysaccharide growth profiles of human intestinal Prevotella copri isolates.</title>
        <authorList>
            <person name="Fehlner-Peach H."/>
            <person name="Magnabosco C."/>
            <person name="Raghavan V."/>
            <person name="Scher J.U."/>
            <person name="Tett A."/>
            <person name="Cox L.M."/>
            <person name="Gottsegen C."/>
            <person name="Watters A."/>
            <person name="Wiltshire- Gordon J.D."/>
            <person name="Segata N."/>
            <person name="Bonneau R."/>
            <person name="Littman D.R."/>
        </authorList>
    </citation>
    <scope>NUCLEOTIDE SEQUENCE [LARGE SCALE GENOMIC DNA]</scope>
    <source>
        <strain evidence="7">iAQ1173</strain>
    </source>
</reference>
<keyword evidence="3" id="KW-1133">Transmembrane helix</keyword>
<feature type="transmembrane region" description="Helical" evidence="3">
    <location>
        <begin position="12"/>
        <end position="28"/>
    </location>
</feature>
<evidence type="ECO:0000256" key="3">
    <source>
        <dbReference type="SAM" id="Phobius"/>
    </source>
</evidence>
<dbReference type="InterPro" id="IPR040255">
    <property type="entry name" value="Non-specific_endonuclease"/>
</dbReference>
<dbReference type="PANTHER" id="PTHR13966:SF5">
    <property type="entry name" value="ENDONUCLEASE G, MITOCHONDRIAL"/>
    <property type="match status" value="1"/>
</dbReference>
<dbReference type="SMART" id="SM00477">
    <property type="entry name" value="NUC"/>
    <property type="match status" value="1"/>
</dbReference>
<dbReference type="GO" id="GO:0016787">
    <property type="term" value="F:hydrolase activity"/>
    <property type="evidence" value="ECO:0007669"/>
    <property type="project" value="InterPro"/>
</dbReference>
<dbReference type="InterPro" id="IPR001604">
    <property type="entry name" value="Endo_G_ENPP1-like_dom"/>
</dbReference>
<name>A0A6A7W9G7_9BACT</name>